<organism evidence="1 2">
    <name type="scientific">Caballeronia insecticola</name>
    <dbReference type="NCBI Taxonomy" id="758793"/>
    <lineage>
        <taxon>Bacteria</taxon>
        <taxon>Pseudomonadati</taxon>
        <taxon>Pseudomonadota</taxon>
        <taxon>Betaproteobacteria</taxon>
        <taxon>Burkholderiales</taxon>
        <taxon>Burkholderiaceae</taxon>
        <taxon>Caballeronia</taxon>
    </lineage>
</organism>
<dbReference type="Proteomes" id="UP000013966">
    <property type="component" value="Chromosome 1"/>
</dbReference>
<protein>
    <submittedName>
        <fullName evidence="1">Putative thioredoxin protein</fullName>
    </submittedName>
</protein>
<dbReference type="STRING" id="758793.BRPE64_ACDS04040"/>
<gene>
    <name evidence="1" type="ORF">BRPE64_ACDS04040</name>
</gene>
<evidence type="ECO:0000313" key="1">
    <source>
        <dbReference type="EMBL" id="BAN22158.1"/>
    </source>
</evidence>
<dbReference type="PATRIC" id="fig|758793.3.peg.403"/>
<dbReference type="HOGENOM" id="CLU_3150365_0_0_4"/>
<dbReference type="KEGG" id="buo:BRPE64_ACDS04040"/>
<dbReference type="AlphaFoldDB" id="R4WF33"/>
<evidence type="ECO:0000313" key="2">
    <source>
        <dbReference type="Proteomes" id="UP000013966"/>
    </source>
</evidence>
<sequence length="48" mass="5573">MLGLKRFQQCEEHREPGRRFMLHGVPTRVFFHCGNVSAGTGWLSSKRQ</sequence>
<accession>R4WF33</accession>
<keyword evidence="2" id="KW-1185">Reference proteome</keyword>
<dbReference type="EMBL" id="AP013058">
    <property type="protein sequence ID" value="BAN22158.1"/>
    <property type="molecule type" value="Genomic_DNA"/>
</dbReference>
<reference evidence="1 2" key="1">
    <citation type="journal article" date="2013" name="Genome Announc.">
        <title>Complete Genome Sequence of Burkholderia sp. Strain RPE64, Bacterial Symbiont of the Bean Bug Riptortus pedestris.</title>
        <authorList>
            <person name="Shibata T.F."/>
            <person name="Maeda T."/>
            <person name="Nikoh N."/>
            <person name="Yamaguchi K."/>
            <person name="Oshima K."/>
            <person name="Hattori M."/>
            <person name="Nishiyama T."/>
            <person name="Hasebe M."/>
            <person name="Fukatsu T."/>
            <person name="Kikuchi Y."/>
            <person name="Shigenobu S."/>
        </authorList>
    </citation>
    <scope>NUCLEOTIDE SEQUENCE [LARGE SCALE GENOMIC DNA]</scope>
</reference>
<reference evidence="1 2" key="2">
    <citation type="journal article" date="2018" name="Int. J. Syst. Evol. Microbiol.">
        <title>Burkholderia insecticola sp. nov., a gut symbiotic bacterium of the bean bug Riptortus pedestris.</title>
        <authorList>
            <person name="Takeshita K."/>
            <person name="Tamaki H."/>
            <person name="Ohbayashi T."/>
            <person name="Meng X.-Y."/>
            <person name="Sone T."/>
            <person name="Mitani Y."/>
            <person name="Peeters C."/>
            <person name="Kikuchi Y."/>
            <person name="Vandamme P."/>
        </authorList>
    </citation>
    <scope>NUCLEOTIDE SEQUENCE [LARGE SCALE GENOMIC DNA]</scope>
    <source>
        <strain evidence="1">RPE64</strain>
    </source>
</reference>
<name>R4WF33_9BURK</name>
<proteinExistence type="predicted"/>